<evidence type="ECO:0000256" key="2">
    <source>
        <dbReference type="SAM" id="MobiDB-lite"/>
    </source>
</evidence>
<feature type="coiled-coil region" evidence="1">
    <location>
        <begin position="733"/>
        <end position="760"/>
    </location>
</feature>
<feature type="compositionally biased region" description="Acidic residues" evidence="2">
    <location>
        <begin position="316"/>
        <end position="338"/>
    </location>
</feature>
<dbReference type="OrthoDB" id="3070904at2759"/>
<dbReference type="AlphaFoldDB" id="A0A9P6A8M0"/>
<feature type="compositionally biased region" description="Pro residues" evidence="2">
    <location>
        <begin position="1"/>
        <end position="10"/>
    </location>
</feature>
<proteinExistence type="predicted"/>
<feature type="region of interest" description="Disordered" evidence="2">
    <location>
        <begin position="160"/>
        <end position="195"/>
    </location>
</feature>
<keyword evidence="1" id="KW-0175">Coiled coil</keyword>
<feature type="region of interest" description="Disordered" evidence="2">
    <location>
        <begin position="1"/>
        <end position="144"/>
    </location>
</feature>
<dbReference type="EMBL" id="MU154528">
    <property type="protein sequence ID" value="KAF9500235.1"/>
    <property type="molecule type" value="Genomic_DNA"/>
</dbReference>
<feature type="compositionally biased region" description="Low complexity" evidence="2">
    <location>
        <begin position="167"/>
        <end position="184"/>
    </location>
</feature>
<feature type="compositionally biased region" description="Basic residues" evidence="2">
    <location>
        <begin position="72"/>
        <end position="84"/>
    </location>
</feature>
<dbReference type="Proteomes" id="UP000807025">
    <property type="component" value="Unassembled WGS sequence"/>
</dbReference>
<accession>A0A9P6A8M0</accession>
<reference evidence="3" key="1">
    <citation type="submission" date="2020-11" db="EMBL/GenBank/DDBJ databases">
        <authorList>
            <consortium name="DOE Joint Genome Institute"/>
            <person name="Ahrendt S."/>
            <person name="Riley R."/>
            <person name="Andreopoulos W."/>
            <person name="Labutti K."/>
            <person name="Pangilinan J."/>
            <person name="Ruiz-Duenas F.J."/>
            <person name="Barrasa J.M."/>
            <person name="Sanchez-Garcia M."/>
            <person name="Camarero S."/>
            <person name="Miyauchi S."/>
            <person name="Serrano A."/>
            <person name="Linde D."/>
            <person name="Babiker R."/>
            <person name="Drula E."/>
            <person name="Ayuso-Fernandez I."/>
            <person name="Pacheco R."/>
            <person name="Padilla G."/>
            <person name="Ferreira P."/>
            <person name="Barriuso J."/>
            <person name="Kellner H."/>
            <person name="Castanera R."/>
            <person name="Alfaro M."/>
            <person name="Ramirez L."/>
            <person name="Pisabarro A.G."/>
            <person name="Kuo A."/>
            <person name="Tritt A."/>
            <person name="Lipzen A."/>
            <person name="He G."/>
            <person name="Yan M."/>
            <person name="Ng V."/>
            <person name="Cullen D."/>
            <person name="Martin F."/>
            <person name="Rosso M.-N."/>
            <person name="Henrissat B."/>
            <person name="Hibbett D."/>
            <person name="Martinez A.T."/>
            <person name="Grigoriev I.V."/>
        </authorList>
    </citation>
    <scope>NUCLEOTIDE SEQUENCE</scope>
    <source>
        <strain evidence="3">ATCC 90797</strain>
    </source>
</reference>
<evidence type="ECO:0000313" key="3">
    <source>
        <dbReference type="EMBL" id="KAF9500235.1"/>
    </source>
</evidence>
<organism evidence="3 4">
    <name type="scientific">Pleurotus eryngii</name>
    <name type="common">Boletus of the steppes</name>
    <dbReference type="NCBI Taxonomy" id="5323"/>
    <lineage>
        <taxon>Eukaryota</taxon>
        <taxon>Fungi</taxon>
        <taxon>Dikarya</taxon>
        <taxon>Basidiomycota</taxon>
        <taxon>Agaricomycotina</taxon>
        <taxon>Agaricomycetes</taxon>
        <taxon>Agaricomycetidae</taxon>
        <taxon>Agaricales</taxon>
        <taxon>Pleurotineae</taxon>
        <taxon>Pleurotaceae</taxon>
        <taxon>Pleurotus</taxon>
    </lineage>
</organism>
<gene>
    <name evidence="3" type="ORF">BDN71DRAFT_1502328</name>
</gene>
<comment type="caution">
    <text evidence="3">The sequence shown here is derived from an EMBL/GenBank/DDBJ whole genome shotgun (WGS) entry which is preliminary data.</text>
</comment>
<name>A0A9P6A8M0_PLEER</name>
<keyword evidence="4" id="KW-1185">Reference proteome</keyword>
<feature type="compositionally biased region" description="Basic and acidic residues" evidence="2">
    <location>
        <begin position="294"/>
        <end position="315"/>
    </location>
</feature>
<feature type="compositionally biased region" description="Pro residues" evidence="2">
    <location>
        <begin position="30"/>
        <end position="46"/>
    </location>
</feature>
<feature type="region of interest" description="Disordered" evidence="2">
    <location>
        <begin position="238"/>
        <end position="437"/>
    </location>
</feature>
<feature type="compositionally biased region" description="Pro residues" evidence="2">
    <location>
        <begin position="87"/>
        <end position="106"/>
    </location>
</feature>
<protein>
    <submittedName>
        <fullName evidence="3">Uncharacterized protein</fullName>
    </submittedName>
</protein>
<evidence type="ECO:0000256" key="1">
    <source>
        <dbReference type="SAM" id="Coils"/>
    </source>
</evidence>
<feature type="compositionally biased region" description="Low complexity" evidence="2">
    <location>
        <begin position="47"/>
        <end position="65"/>
    </location>
</feature>
<evidence type="ECO:0000313" key="4">
    <source>
        <dbReference type="Proteomes" id="UP000807025"/>
    </source>
</evidence>
<sequence length="764" mass="80276">MPPPRPPHPSSPIGATPTSLGIPLPHRRPPMPPPRPLTPPPHPSVCPVPIDATHAAPAPIHTTPTSLVIPHTRPHCPRSPRRSPHPTTLPPCPPHPSTSPPCPSSFPAPNDTTTTSPAPIHAQRHRPHVPLCPPRSSTTTHIAPAPLVVPLGRRCPLTPPPCPSSPALPRSTRSATAAAKAQQEANEEEPVKPVKTPCASAVKKIKKDKRTSAVCDAEDKAAAVTAAKKLTLTAKLLKESGAGVAPPPRSAGTGVQLGSATPQDSADEEDPDDNAVAKDGDDSGDEEEPAPVVDKGKGKARDLHNLGAESDKELDVDVEEEKDDEDADEDADEKDVDSENMGTGDDSELAAVGEDTAMDEDLMVTPCKPAATPRKSTTSKRNPSQSPVGHRHAAKAQCRTFTHTSASSAPEGSPSPPSDHLEDLQGASRTTGGFARGKAFGTAPNMADFVCHDDIPTFQSHGSGKVILYSTLARTDTPHSATIPWFPTLAPILKAISRKYPTVTTSLISIWDGESWEVVGLYLLTLEEDGDVSWPNNFKLALLLEPAASSSNVFFAPPSLGSSHSGGSVPPSGSSMAPSSITPSASISSVGVSNAGGLLPAPAYLTAAYLAKPNLIPFAQLLEVPPSLVPNTKPNATLISAFDHWCAASDAPDRLRAVYNVYNAKVPCLPPLPAFPSVEDAHAVYVNTTSFSNYSKLFPFAIQHPAVLSYLQGDVPSGSAEYAALWGALKPGLKTLGIVMKKLTDEKEKEEKKAKKKAGLSKLK</sequence>
<feature type="compositionally biased region" description="Polar residues" evidence="2">
    <location>
        <begin position="374"/>
        <end position="387"/>
    </location>
</feature>